<sequence length="186" mass="21171">MNLIGWLIVICEIAFWLVILTGLCSRYVFRRPKLGLFFLALTPVIDLFLLVFTSVDLYKGATATVAHALAAVYIGVSIAFGKSMITWADDRFRYYFLKEGAKPIKRHGTEYAHHYFKGWIRHFIAYLIGSGIMITLIYIIDDSARTLALQELLKVWSVILGIDFLITVSNYIWPKKAKNVAGMDVK</sequence>
<proteinExistence type="predicted"/>
<feature type="transmembrane region" description="Helical" evidence="1">
    <location>
        <begin position="123"/>
        <end position="140"/>
    </location>
</feature>
<evidence type="ECO:0000313" key="3">
    <source>
        <dbReference type="Proteomes" id="UP000481043"/>
    </source>
</evidence>
<keyword evidence="1" id="KW-0472">Membrane</keyword>
<keyword evidence="1" id="KW-0812">Transmembrane</keyword>
<dbReference type="EMBL" id="JAAIWM010000007">
    <property type="protein sequence ID" value="NEY73486.1"/>
    <property type="molecule type" value="Genomic_DNA"/>
</dbReference>
<gene>
    <name evidence="2" type="ORF">G4D63_17260</name>
</gene>
<evidence type="ECO:0008006" key="4">
    <source>
        <dbReference type="Google" id="ProtNLM"/>
    </source>
</evidence>
<dbReference type="RefSeq" id="WP_163181208.1">
    <property type="nucleotide sequence ID" value="NZ_JAAIWM010000007.1"/>
</dbReference>
<dbReference type="AlphaFoldDB" id="A0A6M0QAW4"/>
<keyword evidence="3" id="KW-1185">Reference proteome</keyword>
<feature type="transmembrane region" description="Helical" evidence="1">
    <location>
        <begin position="36"/>
        <end position="55"/>
    </location>
</feature>
<feature type="transmembrane region" description="Helical" evidence="1">
    <location>
        <begin position="6"/>
        <end position="29"/>
    </location>
</feature>
<dbReference type="Proteomes" id="UP000481043">
    <property type="component" value="Unassembled WGS sequence"/>
</dbReference>
<evidence type="ECO:0000313" key="2">
    <source>
        <dbReference type="EMBL" id="NEY73486.1"/>
    </source>
</evidence>
<evidence type="ECO:0000256" key="1">
    <source>
        <dbReference type="SAM" id="Phobius"/>
    </source>
</evidence>
<feature type="transmembrane region" description="Helical" evidence="1">
    <location>
        <begin position="61"/>
        <end position="81"/>
    </location>
</feature>
<reference evidence="2 3" key="1">
    <citation type="submission" date="2020-02" db="EMBL/GenBank/DDBJ databases">
        <title>Bacillus aquiflavi sp. nov., isolated from yellow water of strong flavor Chinese baijiu in Yibin region of China.</title>
        <authorList>
            <person name="Xie J."/>
        </authorList>
    </citation>
    <scope>NUCLEOTIDE SEQUENCE [LARGE SCALE GENOMIC DNA]</scope>
    <source>
        <strain evidence="2 3">SA4</strain>
    </source>
</reference>
<name>A0A6M0QAW4_9BACI</name>
<protein>
    <recommendedName>
        <fullName evidence="4">Membrane protein YmcC</fullName>
    </recommendedName>
</protein>
<feature type="transmembrane region" description="Helical" evidence="1">
    <location>
        <begin position="152"/>
        <end position="173"/>
    </location>
</feature>
<comment type="caution">
    <text evidence="2">The sequence shown here is derived from an EMBL/GenBank/DDBJ whole genome shotgun (WGS) entry which is preliminary data.</text>
</comment>
<keyword evidence="1" id="KW-1133">Transmembrane helix</keyword>
<organism evidence="2 3">
    <name type="scientific">Bacillus mesophilus</name>
    <dbReference type="NCBI Taxonomy" id="1808955"/>
    <lineage>
        <taxon>Bacteria</taxon>
        <taxon>Bacillati</taxon>
        <taxon>Bacillota</taxon>
        <taxon>Bacilli</taxon>
        <taxon>Bacillales</taxon>
        <taxon>Bacillaceae</taxon>
        <taxon>Bacillus</taxon>
    </lineage>
</organism>
<accession>A0A6M0QAW4</accession>